<sequence length="162" mass="18370">MADKLVVTSQGVQESDFTEEEKQAIERQRQNDFGNLKQQKLTELSQSCQNAITGGFNSTAYQNTNKIYDSTLEDQSNITGNALSAVSKVSGVPGCENDTFYYHARGEEFVEWQPEECLQLARDFKIFKEQQLIRNKQLQAYVETLATTEEVQAITWDTVIPT</sequence>
<organism evidence="3 4">
    <name type="scientific">Clostridium kluyveri (strain ATCC 8527 / DSM 555 / NBRC 12016 / NCIMB 10680 / K1)</name>
    <dbReference type="NCBI Taxonomy" id="431943"/>
    <lineage>
        <taxon>Bacteria</taxon>
        <taxon>Bacillati</taxon>
        <taxon>Bacillota</taxon>
        <taxon>Clostridia</taxon>
        <taxon>Eubacteriales</taxon>
        <taxon>Clostridiaceae</taxon>
        <taxon>Clostridium</taxon>
    </lineage>
</organism>
<dbReference type="eggNOG" id="ENOG5030KV3">
    <property type="taxonomic scope" value="Bacteria"/>
</dbReference>
<evidence type="ECO:0000259" key="2">
    <source>
        <dbReference type="Pfam" id="PF14301"/>
    </source>
</evidence>
<keyword evidence="4" id="KW-1185">Reference proteome</keyword>
<keyword evidence="3" id="KW-0614">Plasmid</keyword>
<protein>
    <recommendedName>
        <fullName evidence="2">DUF4376 domain-containing protein</fullName>
    </recommendedName>
</protein>
<dbReference type="Pfam" id="PF14301">
    <property type="entry name" value="DUF4376"/>
    <property type="match status" value="1"/>
</dbReference>
<gene>
    <name evidence="3" type="ordered locus">CKL_4053</name>
</gene>
<feature type="region of interest" description="Disordered" evidence="1">
    <location>
        <begin position="1"/>
        <end position="23"/>
    </location>
</feature>
<proteinExistence type="predicted"/>
<evidence type="ECO:0000313" key="4">
    <source>
        <dbReference type="Proteomes" id="UP000002411"/>
    </source>
</evidence>
<dbReference type="AlphaFoldDB" id="A5F9K6"/>
<dbReference type="InterPro" id="IPR025484">
    <property type="entry name" value="DUF4376"/>
</dbReference>
<evidence type="ECO:0000313" key="3">
    <source>
        <dbReference type="EMBL" id="ABQ23652.1"/>
    </source>
</evidence>
<dbReference type="Proteomes" id="UP000002411">
    <property type="component" value="Plasmid pCKL555A"/>
</dbReference>
<accession>A5F9K6</accession>
<dbReference type="KEGG" id="ckl:CKL_4053"/>
<dbReference type="EMBL" id="CP000674">
    <property type="protein sequence ID" value="ABQ23652.1"/>
    <property type="molecule type" value="Genomic_DNA"/>
</dbReference>
<feature type="domain" description="DUF4376" evidence="2">
    <location>
        <begin position="36"/>
        <end position="154"/>
    </location>
</feature>
<dbReference type="RefSeq" id="WP_011930399.1">
    <property type="nucleotide sequence ID" value="NC_009466.1"/>
</dbReference>
<name>A5F9K6_CLOK5</name>
<geneLocation type="plasmid" evidence="3 4">
    <name>pCKL555A</name>
</geneLocation>
<reference evidence="3 4" key="1">
    <citation type="journal article" date="2008" name="Proc. Natl. Acad. Sci. U.S.A.">
        <title>The genome of Clostridium kluyveri, a strict anaerobe with unique metabolic features.</title>
        <authorList>
            <person name="Seedorf H."/>
            <person name="Fricke W.F."/>
            <person name="Veith B."/>
            <person name="Brueggemann H."/>
            <person name="Liesegang H."/>
            <person name="Strittmatter A."/>
            <person name="Miethke M."/>
            <person name="Buckel W."/>
            <person name="Hinderberger J."/>
            <person name="Li F."/>
            <person name="Hagemeier C."/>
            <person name="Thauer R.K."/>
            <person name="Gottschalk G."/>
        </authorList>
    </citation>
    <scope>NUCLEOTIDE SEQUENCE [LARGE SCALE GENOMIC DNA]</scope>
    <source>
        <strain evidence="4">ATCC 8527 / DSM 555 / NCIMB 10680</strain>
        <plasmid evidence="3 4">pCKL555A</plasmid>
    </source>
</reference>
<dbReference type="HOGENOM" id="CLU_1632488_0_0_9"/>
<evidence type="ECO:0000256" key="1">
    <source>
        <dbReference type="SAM" id="MobiDB-lite"/>
    </source>
</evidence>